<reference evidence="4" key="5">
    <citation type="journal article" date="2021" name="G3 (Bethesda)">
        <title>Aegilops tauschii genome assembly Aet v5.0 features greater sequence contiguity and improved annotation.</title>
        <authorList>
            <person name="Wang L."/>
            <person name="Zhu T."/>
            <person name="Rodriguez J.C."/>
            <person name="Deal K.R."/>
            <person name="Dubcovsky J."/>
            <person name="McGuire P.E."/>
            <person name="Lux T."/>
            <person name="Spannagl M."/>
            <person name="Mayer K.F.X."/>
            <person name="Baldrich P."/>
            <person name="Meyers B.C."/>
            <person name="Huo N."/>
            <person name="Gu Y.Q."/>
            <person name="Zhou H."/>
            <person name="Devos K.M."/>
            <person name="Bennetzen J.L."/>
            <person name="Unver T."/>
            <person name="Budak H."/>
            <person name="Gulick P.J."/>
            <person name="Galiba G."/>
            <person name="Kalapos B."/>
            <person name="Nelson D.R."/>
            <person name="Li P."/>
            <person name="You F.M."/>
            <person name="Luo M.C."/>
            <person name="Dvorak J."/>
        </authorList>
    </citation>
    <scope>NUCLEOTIDE SEQUENCE [LARGE SCALE GENOMIC DNA]</scope>
    <source>
        <strain evidence="4">cv. AL8/78</strain>
    </source>
</reference>
<feature type="compositionally biased region" description="Acidic residues" evidence="2">
    <location>
        <begin position="234"/>
        <end position="244"/>
    </location>
</feature>
<feature type="compositionally biased region" description="Acidic residues" evidence="2">
    <location>
        <begin position="199"/>
        <end position="210"/>
    </location>
</feature>
<dbReference type="InterPro" id="IPR000195">
    <property type="entry name" value="Rab-GAP-TBC_dom"/>
</dbReference>
<feature type="region of interest" description="Disordered" evidence="2">
    <location>
        <begin position="152"/>
        <end position="292"/>
    </location>
</feature>
<dbReference type="GO" id="GO:0031267">
    <property type="term" value="F:small GTPase binding"/>
    <property type="evidence" value="ECO:0007669"/>
    <property type="project" value="TreeGrafter"/>
</dbReference>
<evidence type="ECO:0000256" key="2">
    <source>
        <dbReference type="SAM" id="MobiDB-lite"/>
    </source>
</evidence>
<protein>
    <recommendedName>
        <fullName evidence="3">Rab-GAP TBC domain-containing protein</fullName>
    </recommendedName>
</protein>
<keyword evidence="5" id="KW-1185">Reference proteome</keyword>
<dbReference type="FunFam" id="1.10.472.80:FF:000013">
    <property type="entry name" value="TBC1 domain family member 8B"/>
    <property type="match status" value="1"/>
</dbReference>
<dbReference type="STRING" id="200361.A0A453IBY3"/>
<feature type="region of interest" description="Disordered" evidence="2">
    <location>
        <begin position="64"/>
        <end position="92"/>
    </location>
</feature>
<reference evidence="5" key="1">
    <citation type="journal article" date="2014" name="Science">
        <title>Ancient hybridizations among the ancestral genomes of bread wheat.</title>
        <authorList>
            <consortium name="International Wheat Genome Sequencing Consortium,"/>
            <person name="Marcussen T."/>
            <person name="Sandve S.R."/>
            <person name="Heier L."/>
            <person name="Spannagl M."/>
            <person name="Pfeifer M."/>
            <person name="Jakobsen K.S."/>
            <person name="Wulff B.B."/>
            <person name="Steuernagel B."/>
            <person name="Mayer K.F."/>
            <person name="Olsen O.A."/>
        </authorList>
    </citation>
    <scope>NUCLEOTIDE SEQUENCE [LARGE SCALE GENOMIC DNA]</scope>
    <source>
        <strain evidence="5">cv. AL8/78</strain>
    </source>
</reference>
<dbReference type="PANTHER" id="PTHR47219:SF20">
    <property type="entry name" value="TBC1 DOMAIN FAMILY MEMBER 2B"/>
    <property type="match status" value="1"/>
</dbReference>
<dbReference type="Pfam" id="PF00566">
    <property type="entry name" value="RabGAP-TBC"/>
    <property type="match status" value="1"/>
</dbReference>
<evidence type="ECO:0000259" key="3">
    <source>
        <dbReference type="PROSITE" id="PS50086"/>
    </source>
</evidence>
<dbReference type="Gramene" id="AET4Gv20514600.2">
    <property type="protein sequence ID" value="AET4Gv20514600.2"/>
    <property type="gene ID" value="AET4Gv20514600"/>
</dbReference>
<feature type="coiled-coil region" evidence="1">
    <location>
        <begin position="840"/>
        <end position="905"/>
    </location>
</feature>
<feature type="region of interest" description="Disordered" evidence="2">
    <location>
        <begin position="314"/>
        <end position="334"/>
    </location>
</feature>
<dbReference type="InterPro" id="IPR050302">
    <property type="entry name" value="Rab_GAP_TBC_domain"/>
</dbReference>
<feature type="domain" description="Rab-GAP TBC" evidence="3">
    <location>
        <begin position="464"/>
        <end position="672"/>
    </location>
</feature>
<dbReference type="InterPro" id="IPR035969">
    <property type="entry name" value="Rab-GAP_TBC_sf"/>
</dbReference>
<dbReference type="PROSITE" id="PS50086">
    <property type="entry name" value="TBC_RABGAP"/>
    <property type="match status" value="1"/>
</dbReference>
<keyword evidence="1" id="KW-0175">Coiled coil</keyword>
<feature type="region of interest" description="Disordered" evidence="2">
    <location>
        <begin position="975"/>
        <end position="1021"/>
    </location>
</feature>
<dbReference type="SMART" id="SM00164">
    <property type="entry name" value="TBC"/>
    <property type="match status" value="1"/>
</dbReference>
<dbReference type="Gene3D" id="1.10.8.270">
    <property type="entry name" value="putative rabgap domain of human tbc1 domain family member 14 like domains"/>
    <property type="match status" value="1"/>
</dbReference>
<dbReference type="SUPFAM" id="SSF47923">
    <property type="entry name" value="Ypt/Rab-GAP domain of gyp1p"/>
    <property type="match status" value="2"/>
</dbReference>
<evidence type="ECO:0000313" key="4">
    <source>
        <dbReference type="EnsemblPlants" id="AET4Gv20514600.2"/>
    </source>
</evidence>
<reference evidence="4" key="3">
    <citation type="journal article" date="2017" name="Nature">
        <title>Genome sequence of the progenitor of the wheat D genome Aegilops tauschii.</title>
        <authorList>
            <person name="Luo M.C."/>
            <person name="Gu Y.Q."/>
            <person name="Puiu D."/>
            <person name="Wang H."/>
            <person name="Twardziok S.O."/>
            <person name="Deal K.R."/>
            <person name="Huo N."/>
            <person name="Zhu T."/>
            <person name="Wang L."/>
            <person name="Wang Y."/>
            <person name="McGuire P.E."/>
            <person name="Liu S."/>
            <person name="Long H."/>
            <person name="Ramasamy R.K."/>
            <person name="Rodriguez J.C."/>
            <person name="Van S.L."/>
            <person name="Yuan L."/>
            <person name="Wang Z."/>
            <person name="Xia Z."/>
            <person name="Xiao L."/>
            <person name="Anderson O.D."/>
            <person name="Ouyang S."/>
            <person name="Liang Y."/>
            <person name="Zimin A.V."/>
            <person name="Pertea G."/>
            <person name="Qi P."/>
            <person name="Bennetzen J.L."/>
            <person name="Dai X."/>
            <person name="Dawson M.W."/>
            <person name="Muller H.G."/>
            <person name="Kugler K."/>
            <person name="Rivarola-Duarte L."/>
            <person name="Spannagl M."/>
            <person name="Mayer K.F.X."/>
            <person name="Lu F.H."/>
            <person name="Bevan M.W."/>
            <person name="Leroy P."/>
            <person name="Li P."/>
            <person name="You F.M."/>
            <person name="Sun Q."/>
            <person name="Liu Z."/>
            <person name="Lyons E."/>
            <person name="Wicker T."/>
            <person name="Salzberg S.L."/>
            <person name="Devos K.M."/>
            <person name="Dvorak J."/>
        </authorList>
    </citation>
    <scope>NUCLEOTIDE SEQUENCE [LARGE SCALE GENOMIC DNA]</scope>
    <source>
        <strain evidence="4">cv. AL8/78</strain>
    </source>
</reference>
<dbReference type="PANTHER" id="PTHR47219">
    <property type="entry name" value="RAB GTPASE-ACTIVATING PROTEIN 1-LIKE"/>
    <property type="match status" value="1"/>
</dbReference>
<feature type="region of interest" description="Disordered" evidence="2">
    <location>
        <begin position="504"/>
        <end position="543"/>
    </location>
</feature>
<feature type="compositionally biased region" description="Polar residues" evidence="2">
    <location>
        <begin position="1012"/>
        <end position="1021"/>
    </location>
</feature>
<reference evidence="5" key="2">
    <citation type="journal article" date="2017" name="Nat. Plants">
        <title>The Aegilops tauschii genome reveals multiple impacts of transposons.</title>
        <authorList>
            <person name="Zhao G."/>
            <person name="Zou C."/>
            <person name="Li K."/>
            <person name="Wang K."/>
            <person name="Li T."/>
            <person name="Gao L."/>
            <person name="Zhang X."/>
            <person name="Wang H."/>
            <person name="Yang Z."/>
            <person name="Liu X."/>
            <person name="Jiang W."/>
            <person name="Mao L."/>
            <person name="Kong X."/>
            <person name="Jiao Y."/>
            <person name="Jia J."/>
        </authorList>
    </citation>
    <scope>NUCLEOTIDE SEQUENCE [LARGE SCALE GENOMIC DNA]</scope>
    <source>
        <strain evidence="5">cv. AL8/78</strain>
    </source>
</reference>
<dbReference type="EnsemblPlants" id="AET4Gv20514600.2">
    <property type="protein sequence ID" value="AET4Gv20514600.2"/>
    <property type="gene ID" value="AET4Gv20514600"/>
</dbReference>
<organism evidence="4 5">
    <name type="scientific">Aegilops tauschii subsp. strangulata</name>
    <name type="common">Goatgrass</name>
    <dbReference type="NCBI Taxonomy" id="200361"/>
    <lineage>
        <taxon>Eukaryota</taxon>
        <taxon>Viridiplantae</taxon>
        <taxon>Streptophyta</taxon>
        <taxon>Embryophyta</taxon>
        <taxon>Tracheophyta</taxon>
        <taxon>Spermatophyta</taxon>
        <taxon>Magnoliopsida</taxon>
        <taxon>Liliopsida</taxon>
        <taxon>Poales</taxon>
        <taxon>Poaceae</taxon>
        <taxon>BOP clade</taxon>
        <taxon>Pooideae</taxon>
        <taxon>Triticodae</taxon>
        <taxon>Triticeae</taxon>
        <taxon>Triticinae</taxon>
        <taxon>Aegilops</taxon>
    </lineage>
</organism>
<feature type="region of interest" description="Disordered" evidence="2">
    <location>
        <begin position="407"/>
        <end position="447"/>
    </location>
</feature>
<dbReference type="GO" id="GO:0005096">
    <property type="term" value="F:GTPase activator activity"/>
    <property type="evidence" value="ECO:0007669"/>
    <property type="project" value="TreeGrafter"/>
</dbReference>
<name>A0A453IBY3_AEGTS</name>
<feature type="compositionally biased region" description="Basic and acidic residues" evidence="2">
    <location>
        <begin position="504"/>
        <end position="535"/>
    </location>
</feature>
<dbReference type="FunFam" id="1.10.8.270:FF:000018">
    <property type="entry name" value="Ypt/Rab-GAP domain of gyp1p superfamily protein"/>
    <property type="match status" value="1"/>
</dbReference>
<evidence type="ECO:0000256" key="1">
    <source>
        <dbReference type="SAM" id="Coils"/>
    </source>
</evidence>
<dbReference type="Gene3D" id="1.10.472.80">
    <property type="entry name" value="Ypt/Rab-GAP domain of gyp1p, domain 3"/>
    <property type="match status" value="1"/>
</dbReference>
<reference evidence="4" key="4">
    <citation type="submission" date="2019-03" db="UniProtKB">
        <authorList>
            <consortium name="EnsemblPlants"/>
        </authorList>
    </citation>
    <scope>IDENTIFICATION</scope>
</reference>
<evidence type="ECO:0000313" key="5">
    <source>
        <dbReference type="Proteomes" id="UP000015105"/>
    </source>
</evidence>
<dbReference type="AlphaFoldDB" id="A0A453IBY3"/>
<feature type="compositionally biased region" description="Basic and acidic residues" evidence="2">
    <location>
        <begin position="170"/>
        <end position="183"/>
    </location>
</feature>
<dbReference type="Proteomes" id="UP000015105">
    <property type="component" value="Chromosome 4D"/>
</dbReference>
<accession>A0A453IBY3</accession>
<proteinExistence type="predicted"/>
<feature type="compositionally biased region" description="Low complexity" evidence="2">
    <location>
        <begin position="82"/>
        <end position="92"/>
    </location>
</feature>
<sequence>VQCTTPTNEPRTLNLNDGAIDQRRSLCWTTEKASPFLIHEIFQNPGQTQPDLIILIPSSSSLAARELPTSQTERPRRRTAAPRRPATARAAAATMGATPFDFDFDHKRDVYGFAVRPQHLQRFREYAKIYKEEEDERTHRWKDFLDRLADSADLPSTPSIHAAAAGDAESAEKSVKEEHHEAENTDTDTNLEYLKEADGNEELGDVNGEPDDIKGVTSNLEKPKEDSSSRGADCDEDDEEEGEAEERNIKIECVDQVDDNDESIEAKGKPEDFDDVAGNSEKLKEETSADYVTPNKASEEFKEINEGSEEIKVINGGSEGFKDQNGGSKELGEVNNDNFKRFEETPFDKGLLDELEPIKVESWRRVRASLSIIEKMMSSRVVKRNDTANAISGEVATQLASIEEDRAVEETHEGNSAEESYDAEKVDRSQDGAPGDSTSVTLEGDNGGSYFPWREELESLVRGGVPIALRGEMWQAFVGVGARKITGYYNKLLDERTDVLDEKDLKDQVVNEQKSSPKKDPKPEKWKGQIEKDLPRTFPGHPALDEDGRNALRRLLTAYARHNPSVGYCQAMNFFAGLFLLFMPEENAFWALVGVIDEYFEGYYTEEMIESQVDQLVLEDVVRERFPKLAKHTDILGVQVTWVTGPWFLSIFINMLPWESVLRVWDVILFEGNRTMLFRTTLALLDLYGPALVTTKDAGDAITLLQSLAGSTFDSSQLVLTACMGFQSVKEMGLRELREKHRPEIIAAMEERSKDRKSWKDKKGLATKLYSFKHDPSSVCPQVDSKEGADGLQVNGDSGSTTLGSYLTGSALENELDEGIDLQDQVKWLKVELCKLLEEKRSAELRAEELETALMEMVTQDNRRTLSAMVEKLEAEVSEFRETFEDKQEQEKAMLEILLRMEQEQKVTEDARIAAERDAAEQKYAAHLIQEKYEAVLIALSQMEKRAVMAETMLEATKQYQAGQVKAIQTFAPKSPHADLGKINQEPNQDTPNKKVGLLSRGLGWLEKSKGKSNPTETNEG</sequence>